<evidence type="ECO:0000313" key="2">
    <source>
        <dbReference type="Proteomes" id="UP000265520"/>
    </source>
</evidence>
<feature type="non-terminal residue" evidence="1">
    <location>
        <position position="51"/>
    </location>
</feature>
<comment type="caution">
    <text evidence="1">The sequence shown here is derived from an EMBL/GenBank/DDBJ whole genome shotgun (WGS) entry which is preliminary data.</text>
</comment>
<evidence type="ECO:0000313" key="1">
    <source>
        <dbReference type="EMBL" id="MCI86849.1"/>
    </source>
</evidence>
<protein>
    <submittedName>
        <fullName evidence="1">Uncharacterized protein</fullName>
    </submittedName>
</protein>
<keyword evidence="2" id="KW-1185">Reference proteome</keyword>
<name>A0A392VHN3_9FABA</name>
<dbReference type="EMBL" id="LXQA011151302">
    <property type="protein sequence ID" value="MCI86849.1"/>
    <property type="molecule type" value="Genomic_DNA"/>
</dbReference>
<organism evidence="1 2">
    <name type="scientific">Trifolium medium</name>
    <dbReference type="NCBI Taxonomy" id="97028"/>
    <lineage>
        <taxon>Eukaryota</taxon>
        <taxon>Viridiplantae</taxon>
        <taxon>Streptophyta</taxon>
        <taxon>Embryophyta</taxon>
        <taxon>Tracheophyta</taxon>
        <taxon>Spermatophyta</taxon>
        <taxon>Magnoliopsida</taxon>
        <taxon>eudicotyledons</taxon>
        <taxon>Gunneridae</taxon>
        <taxon>Pentapetalae</taxon>
        <taxon>rosids</taxon>
        <taxon>fabids</taxon>
        <taxon>Fabales</taxon>
        <taxon>Fabaceae</taxon>
        <taxon>Papilionoideae</taxon>
        <taxon>50 kb inversion clade</taxon>
        <taxon>NPAAA clade</taxon>
        <taxon>Hologalegina</taxon>
        <taxon>IRL clade</taxon>
        <taxon>Trifolieae</taxon>
        <taxon>Trifolium</taxon>
    </lineage>
</organism>
<dbReference type="Proteomes" id="UP000265520">
    <property type="component" value="Unassembled WGS sequence"/>
</dbReference>
<reference evidence="1 2" key="1">
    <citation type="journal article" date="2018" name="Front. Plant Sci.">
        <title>Red Clover (Trifolium pratense) and Zigzag Clover (T. medium) - A Picture of Genomic Similarities and Differences.</title>
        <authorList>
            <person name="Dluhosova J."/>
            <person name="Istvanek J."/>
            <person name="Nedelnik J."/>
            <person name="Repkova J."/>
        </authorList>
    </citation>
    <scope>NUCLEOTIDE SEQUENCE [LARGE SCALE GENOMIC DNA]</scope>
    <source>
        <strain evidence="2">cv. 10/8</strain>
        <tissue evidence="1">Leaf</tissue>
    </source>
</reference>
<sequence>MARCACMYGALRRIVRFWLGLSSDKRTLRRFIPHVAQIHVFLLARGAAGLA</sequence>
<accession>A0A392VHN3</accession>
<dbReference type="AlphaFoldDB" id="A0A392VHN3"/>
<proteinExistence type="predicted"/>